<protein>
    <recommendedName>
        <fullName evidence="11">O-methyltransferase ZRP4</fullName>
    </recommendedName>
</protein>
<dbReference type="GO" id="GO:0046983">
    <property type="term" value="F:protein dimerization activity"/>
    <property type="evidence" value="ECO:0007669"/>
    <property type="project" value="InterPro"/>
</dbReference>
<dbReference type="InterPro" id="IPR029063">
    <property type="entry name" value="SAM-dependent_MTases_sf"/>
</dbReference>
<dbReference type="Gene3D" id="1.10.10.10">
    <property type="entry name" value="Winged helix-like DNA-binding domain superfamily/Winged helix DNA-binding domain"/>
    <property type="match status" value="1"/>
</dbReference>
<dbReference type="OrthoDB" id="2410195at2759"/>
<evidence type="ECO:0000256" key="1">
    <source>
        <dbReference type="ARBA" id="ARBA00011738"/>
    </source>
</evidence>
<dbReference type="SUPFAM" id="SSF46785">
    <property type="entry name" value="Winged helix' DNA-binding domain"/>
    <property type="match status" value="1"/>
</dbReference>
<keyword evidence="3" id="KW-0808">Transferase</keyword>
<dbReference type="GO" id="GO:0030187">
    <property type="term" value="P:melatonin biosynthetic process"/>
    <property type="evidence" value="ECO:0007669"/>
    <property type="project" value="UniProtKB-ARBA"/>
</dbReference>
<dbReference type="Pfam" id="PF00891">
    <property type="entry name" value="Methyltransf_2"/>
    <property type="match status" value="1"/>
</dbReference>
<keyword evidence="2" id="KW-0489">Methyltransferase</keyword>
<evidence type="ECO:0000259" key="8">
    <source>
        <dbReference type="Pfam" id="PF08100"/>
    </source>
</evidence>
<dbReference type="Pfam" id="PF08100">
    <property type="entry name" value="Dimerisation"/>
    <property type="match status" value="1"/>
</dbReference>
<evidence type="ECO:0000256" key="6">
    <source>
        <dbReference type="PIRSR" id="PIRSR005739-1"/>
    </source>
</evidence>
<feature type="active site" description="Proton acceptor" evidence="6">
    <location>
        <position position="267"/>
    </location>
</feature>
<evidence type="ECO:0000313" key="10">
    <source>
        <dbReference type="Proteomes" id="UP000823388"/>
    </source>
</evidence>
<sequence length="363" mass="39074">MALAPSAGQALLGAHLDLWHNTLAYVKSMALNSALDLRIADAIQHHGGAATLDQIATKAAVHPSKVPCLRRLMRVLAATGVFGTQQADPPGGRSGGEPLLLYTLTPASGLLVGSRQNLAPITALMLHPAVVSSFFELGGWLRRELPDPCAFKLRNGHAFWELCDRDPAFNKLVNDGMGSDSEFLMGIAVEECGEVFRGVSSLVDVAGGLGAAAFAIAKAFPHVKCSVLDLAHVVAEAPSDTGVQYVAGDMFESIPPATAILLKWVLHDWGDEECIKILKNCREAIPPRDDGGKVIIIDIVVGAGQSLDMKHKEMHVVFDLFMMFANGIERDEQEWKKIFLEAGFSSYKITPVLGVRSIIEVYP</sequence>
<evidence type="ECO:0000259" key="7">
    <source>
        <dbReference type="Pfam" id="PF00891"/>
    </source>
</evidence>
<keyword evidence="10" id="KW-1185">Reference proteome</keyword>
<evidence type="ECO:0008006" key="11">
    <source>
        <dbReference type="Google" id="ProtNLM"/>
    </source>
</evidence>
<dbReference type="InterPro" id="IPR036388">
    <property type="entry name" value="WH-like_DNA-bd_sf"/>
</dbReference>
<reference evidence="9" key="1">
    <citation type="submission" date="2020-05" db="EMBL/GenBank/DDBJ databases">
        <title>WGS assembly of Panicum virgatum.</title>
        <authorList>
            <person name="Lovell J.T."/>
            <person name="Jenkins J."/>
            <person name="Shu S."/>
            <person name="Juenger T.E."/>
            <person name="Schmutz J."/>
        </authorList>
    </citation>
    <scope>NUCLEOTIDE SEQUENCE</scope>
    <source>
        <strain evidence="9">AP13</strain>
    </source>
</reference>
<evidence type="ECO:0000256" key="4">
    <source>
        <dbReference type="ARBA" id="ARBA00022691"/>
    </source>
</evidence>
<proteinExistence type="inferred from homology"/>
<evidence type="ECO:0000313" key="9">
    <source>
        <dbReference type="EMBL" id="KAG2595265.1"/>
    </source>
</evidence>
<dbReference type="FunFam" id="3.40.50.150:FF:000057">
    <property type="entry name" value="O-methyltransferase ZRP4"/>
    <property type="match status" value="1"/>
</dbReference>
<feature type="domain" description="O-methyltransferase C-terminal" evidence="7">
    <location>
        <begin position="135"/>
        <end position="345"/>
    </location>
</feature>
<dbReference type="AlphaFoldDB" id="A0A8T0SDX2"/>
<dbReference type="SMR" id="A0A8T0SDX2"/>
<dbReference type="PIRSF" id="PIRSF005739">
    <property type="entry name" value="O-mtase"/>
    <property type="match status" value="1"/>
</dbReference>
<dbReference type="InterPro" id="IPR012967">
    <property type="entry name" value="COMT_dimerisation"/>
</dbReference>
<dbReference type="PANTHER" id="PTHR11746">
    <property type="entry name" value="O-METHYLTRANSFERASE"/>
    <property type="match status" value="1"/>
</dbReference>
<dbReference type="InterPro" id="IPR016461">
    <property type="entry name" value="COMT-like"/>
</dbReference>
<evidence type="ECO:0000256" key="2">
    <source>
        <dbReference type="ARBA" id="ARBA00022603"/>
    </source>
</evidence>
<dbReference type="Proteomes" id="UP000823388">
    <property type="component" value="Chromosome 5K"/>
</dbReference>
<dbReference type="GO" id="GO:0032259">
    <property type="term" value="P:methylation"/>
    <property type="evidence" value="ECO:0007669"/>
    <property type="project" value="UniProtKB-KW"/>
</dbReference>
<name>A0A8T0SDX2_PANVG</name>
<gene>
    <name evidence="9" type="ORF">PVAP13_5KG061700</name>
</gene>
<accession>A0A8T0SDX2</accession>
<dbReference type="InterPro" id="IPR036390">
    <property type="entry name" value="WH_DNA-bd_sf"/>
</dbReference>
<dbReference type="Gene3D" id="3.40.50.150">
    <property type="entry name" value="Vaccinia Virus protein VP39"/>
    <property type="match status" value="1"/>
</dbReference>
<organism evidence="9 10">
    <name type="scientific">Panicum virgatum</name>
    <name type="common">Blackwell switchgrass</name>
    <dbReference type="NCBI Taxonomy" id="38727"/>
    <lineage>
        <taxon>Eukaryota</taxon>
        <taxon>Viridiplantae</taxon>
        <taxon>Streptophyta</taxon>
        <taxon>Embryophyta</taxon>
        <taxon>Tracheophyta</taxon>
        <taxon>Spermatophyta</taxon>
        <taxon>Magnoliopsida</taxon>
        <taxon>Liliopsida</taxon>
        <taxon>Poales</taxon>
        <taxon>Poaceae</taxon>
        <taxon>PACMAD clade</taxon>
        <taxon>Panicoideae</taxon>
        <taxon>Panicodae</taxon>
        <taxon>Paniceae</taxon>
        <taxon>Panicinae</taxon>
        <taxon>Panicum</taxon>
        <taxon>Panicum sect. Hiantes</taxon>
    </lineage>
</organism>
<comment type="similarity">
    <text evidence="5">Belongs to the class I-like SAM-binding methyltransferase superfamily. Cation-independent O-methyltransferase family.</text>
</comment>
<evidence type="ECO:0000256" key="3">
    <source>
        <dbReference type="ARBA" id="ARBA00022679"/>
    </source>
</evidence>
<dbReference type="SUPFAM" id="SSF53335">
    <property type="entry name" value="S-adenosyl-L-methionine-dependent methyltransferases"/>
    <property type="match status" value="1"/>
</dbReference>
<comment type="subunit">
    <text evidence="1">Homodimer.</text>
</comment>
<dbReference type="InterPro" id="IPR001077">
    <property type="entry name" value="COMT_C"/>
</dbReference>
<dbReference type="EMBL" id="CM029045">
    <property type="protein sequence ID" value="KAG2595265.1"/>
    <property type="molecule type" value="Genomic_DNA"/>
</dbReference>
<dbReference type="PROSITE" id="PS51683">
    <property type="entry name" value="SAM_OMT_II"/>
    <property type="match status" value="1"/>
</dbReference>
<evidence type="ECO:0000256" key="5">
    <source>
        <dbReference type="ARBA" id="ARBA00038277"/>
    </source>
</evidence>
<comment type="caution">
    <text evidence="9">The sequence shown here is derived from an EMBL/GenBank/DDBJ whole genome shotgun (WGS) entry which is preliminary data.</text>
</comment>
<dbReference type="GO" id="GO:0017096">
    <property type="term" value="F:acetylserotonin O-methyltransferase activity"/>
    <property type="evidence" value="ECO:0007669"/>
    <property type="project" value="UniProtKB-ARBA"/>
</dbReference>
<feature type="domain" description="O-methyltransferase dimerisation" evidence="8">
    <location>
        <begin position="19"/>
        <end position="112"/>
    </location>
</feature>
<keyword evidence="4" id="KW-0949">S-adenosyl-L-methionine</keyword>
<dbReference type="FunFam" id="1.10.10.10:FF:000292">
    <property type="entry name" value="O-methyltransferase ZRP4"/>
    <property type="match status" value="1"/>
</dbReference>